<dbReference type="Pfam" id="PF06831">
    <property type="entry name" value="H2TH"/>
    <property type="match status" value="1"/>
</dbReference>
<dbReference type="PANTHER" id="PTHR22993:SF9">
    <property type="entry name" value="FORMAMIDOPYRIMIDINE-DNA GLYCOSYLASE"/>
    <property type="match status" value="1"/>
</dbReference>
<dbReference type="GO" id="GO:0140078">
    <property type="term" value="F:class I DNA-(apurinic or apyrimidinic site) endonuclease activity"/>
    <property type="evidence" value="ECO:0007669"/>
    <property type="project" value="UniProtKB-EC"/>
</dbReference>
<keyword evidence="14" id="KW-0326">Glycosidase</keyword>
<evidence type="ECO:0000256" key="1">
    <source>
        <dbReference type="ARBA" id="ARBA00001668"/>
    </source>
</evidence>
<dbReference type="NCBIfam" id="TIGR00577">
    <property type="entry name" value="fpg"/>
    <property type="match status" value="1"/>
</dbReference>
<dbReference type="GO" id="GO:0003684">
    <property type="term" value="F:damaged DNA binding"/>
    <property type="evidence" value="ECO:0007669"/>
    <property type="project" value="InterPro"/>
</dbReference>
<evidence type="ECO:0000256" key="9">
    <source>
        <dbReference type="ARBA" id="ARBA00022833"/>
    </source>
</evidence>
<evidence type="ECO:0000256" key="15">
    <source>
        <dbReference type="ARBA" id="ARBA00044632"/>
    </source>
</evidence>
<evidence type="ECO:0000256" key="13">
    <source>
        <dbReference type="ARBA" id="ARBA00023268"/>
    </source>
</evidence>
<evidence type="ECO:0000256" key="2">
    <source>
        <dbReference type="ARBA" id="ARBA00001947"/>
    </source>
</evidence>
<evidence type="ECO:0000256" key="11">
    <source>
        <dbReference type="ARBA" id="ARBA00023204"/>
    </source>
</evidence>
<evidence type="ECO:0000313" key="18">
    <source>
        <dbReference type="EMBL" id="SVA68693.1"/>
    </source>
</evidence>
<dbReference type="InterPro" id="IPR010979">
    <property type="entry name" value="Ribosomal_uS13-like_H2TH"/>
</dbReference>
<dbReference type="GO" id="GO:0008270">
    <property type="term" value="F:zinc ion binding"/>
    <property type="evidence" value="ECO:0007669"/>
    <property type="project" value="UniProtKB-KW"/>
</dbReference>
<dbReference type="InterPro" id="IPR020629">
    <property type="entry name" value="FPG_Glyclase"/>
</dbReference>
<dbReference type="PANTHER" id="PTHR22993">
    <property type="entry name" value="FORMAMIDOPYRIMIDINE-DNA GLYCOSYLASE"/>
    <property type="match status" value="1"/>
</dbReference>
<comment type="catalytic activity">
    <reaction evidence="15">
        <text>2'-deoxyribonucleotide-(2'-deoxyribose 5'-phosphate)-2'-deoxyribonucleotide-DNA = a 3'-end 2'-deoxyribonucleotide-(2,3-dehydro-2,3-deoxyribose 5'-phosphate)-DNA + a 5'-end 5'-phospho-2'-deoxyribonucleoside-DNA + H(+)</text>
        <dbReference type="Rhea" id="RHEA:66592"/>
        <dbReference type="Rhea" id="RHEA-COMP:13180"/>
        <dbReference type="Rhea" id="RHEA-COMP:16897"/>
        <dbReference type="Rhea" id="RHEA-COMP:17067"/>
        <dbReference type="ChEBI" id="CHEBI:15378"/>
        <dbReference type="ChEBI" id="CHEBI:136412"/>
        <dbReference type="ChEBI" id="CHEBI:157695"/>
        <dbReference type="ChEBI" id="CHEBI:167181"/>
        <dbReference type="EC" id="4.2.99.18"/>
    </reaction>
</comment>
<evidence type="ECO:0000256" key="14">
    <source>
        <dbReference type="ARBA" id="ARBA00023295"/>
    </source>
</evidence>
<dbReference type="GO" id="GO:0034039">
    <property type="term" value="F:8-oxo-7,8-dihydroguanine DNA N-glycosylase activity"/>
    <property type="evidence" value="ECO:0007669"/>
    <property type="project" value="TreeGrafter"/>
</dbReference>
<evidence type="ECO:0000256" key="3">
    <source>
        <dbReference type="ARBA" id="ARBA00009409"/>
    </source>
</evidence>
<dbReference type="SUPFAM" id="SSF46946">
    <property type="entry name" value="S13-like H2TH domain"/>
    <property type="match status" value="1"/>
</dbReference>
<dbReference type="AlphaFoldDB" id="A0A381XWV1"/>
<dbReference type="InterPro" id="IPR010663">
    <property type="entry name" value="Znf_FPG/IleRS"/>
</dbReference>
<sequence length="271" mass="31501">MPELPEVETVVQSIRGKLIGNEFKNIEIRWPKVLFNFSKSEFLHTLIKRKIQRVERRAKFIIIGFNKDILAIHLRMTGKLYFQNDLPQKKHISVIITMNNGSYFIFEDTRKFGKFYYYKSQDYLNNKLGIEPLSNKLNDRSLLNILHNKKRMIKALLLDQNIIAGLGNIYVDECLWKSNIHPETTSNKIPEKNITILCKAIKTTLRSSINAKGTTVVDFTFLNGQSGKYSDQLNIFRRQGDPCPKCSEIIRKKKVAGRGTHFCPKCQVKRY</sequence>
<name>A0A381XWV1_9ZZZZ</name>
<evidence type="ECO:0000256" key="7">
    <source>
        <dbReference type="ARBA" id="ARBA00022771"/>
    </source>
</evidence>
<keyword evidence="9" id="KW-0862">Zinc</keyword>
<dbReference type="PROSITE" id="PS51066">
    <property type="entry name" value="ZF_FPG_2"/>
    <property type="match status" value="1"/>
</dbReference>
<keyword evidence="11" id="KW-0234">DNA repair</keyword>
<keyword evidence="5" id="KW-0479">Metal-binding</keyword>
<feature type="domain" description="Formamidopyrimidine-DNA glycosylase catalytic" evidence="17">
    <location>
        <begin position="2"/>
        <end position="113"/>
    </location>
</feature>
<dbReference type="EMBL" id="UINC01016512">
    <property type="protein sequence ID" value="SVA68693.1"/>
    <property type="molecule type" value="Genomic_DNA"/>
</dbReference>
<dbReference type="SUPFAM" id="SSF57716">
    <property type="entry name" value="Glucocorticoid receptor-like (DNA-binding domain)"/>
    <property type="match status" value="1"/>
</dbReference>
<dbReference type="SMART" id="SM00898">
    <property type="entry name" value="Fapy_DNA_glyco"/>
    <property type="match status" value="1"/>
</dbReference>
<dbReference type="CDD" id="cd08966">
    <property type="entry name" value="EcFpg-like_N"/>
    <property type="match status" value="1"/>
</dbReference>
<comment type="subunit">
    <text evidence="4">Monomer.</text>
</comment>
<feature type="domain" description="FPG-type" evidence="16">
    <location>
        <begin position="234"/>
        <end position="268"/>
    </location>
</feature>
<dbReference type="FunFam" id="1.10.8.50:FF:000003">
    <property type="entry name" value="Formamidopyrimidine-DNA glycosylase"/>
    <property type="match status" value="1"/>
</dbReference>
<keyword evidence="13" id="KW-0511">Multifunctional enzyme</keyword>
<reference evidence="18" key="1">
    <citation type="submission" date="2018-05" db="EMBL/GenBank/DDBJ databases">
        <authorList>
            <person name="Lanie J.A."/>
            <person name="Ng W.-L."/>
            <person name="Kazmierczak K.M."/>
            <person name="Andrzejewski T.M."/>
            <person name="Davidsen T.M."/>
            <person name="Wayne K.J."/>
            <person name="Tettelin H."/>
            <person name="Glass J.I."/>
            <person name="Rusch D."/>
            <person name="Podicherti R."/>
            <person name="Tsui H.-C.T."/>
            <person name="Winkler M.E."/>
        </authorList>
    </citation>
    <scope>NUCLEOTIDE SEQUENCE</scope>
</reference>
<evidence type="ECO:0000256" key="10">
    <source>
        <dbReference type="ARBA" id="ARBA00023125"/>
    </source>
</evidence>
<accession>A0A381XWV1</accession>
<keyword evidence="6" id="KW-0227">DNA damage</keyword>
<evidence type="ECO:0000256" key="6">
    <source>
        <dbReference type="ARBA" id="ARBA00022763"/>
    </source>
</evidence>
<evidence type="ECO:0000256" key="8">
    <source>
        <dbReference type="ARBA" id="ARBA00022801"/>
    </source>
</evidence>
<comment type="cofactor">
    <cofactor evidence="2">
        <name>Zn(2+)</name>
        <dbReference type="ChEBI" id="CHEBI:29105"/>
    </cofactor>
</comment>
<dbReference type="Gene3D" id="3.20.190.10">
    <property type="entry name" value="MutM-like, N-terminal"/>
    <property type="match status" value="1"/>
</dbReference>
<dbReference type="NCBIfam" id="NF002211">
    <property type="entry name" value="PRK01103.1"/>
    <property type="match status" value="1"/>
</dbReference>
<dbReference type="Gene3D" id="1.10.8.50">
    <property type="match status" value="1"/>
</dbReference>
<dbReference type="PROSITE" id="PS01242">
    <property type="entry name" value="ZF_FPG_1"/>
    <property type="match status" value="1"/>
</dbReference>
<keyword evidence="8" id="KW-0378">Hydrolase</keyword>
<keyword evidence="12" id="KW-0456">Lyase</keyword>
<dbReference type="InterPro" id="IPR015887">
    <property type="entry name" value="DNA_glyclase_Znf_dom_DNA_BS"/>
</dbReference>
<dbReference type="InterPro" id="IPR035937">
    <property type="entry name" value="FPG_N"/>
</dbReference>
<keyword evidence="7" id="KW-0863">Zinc-finger</keyword>
<protein>
    <recommendedName>
        <fullName evidence="19">Formamidopyrimidine-DNA glycosylase catalytic domain-containing protein</fullName>
    </recommendedName>
</protein>
<organism evidence="18">
    <name type="scientific">marine metagenome</name>
    <dbReference type="NCBI Taxonomy" id="408172"/>
    <lineage>
        <taxon>unclassified sequences</taxon>
        <taxon>metagenomes</taxon>
        <taxon>ecological metagenomes</taxon>
    </lineage>
</organism>
<dbReference type="SUPFAM" id="SSF81624">
    <property type="entry name" value="N-terminal domain of MutM-like DNA repair proteins"/>
    <property type="match status" value="1"/>
</dbReference>
<dbReference type="PROSITE" id="PS51068">
    <property type="entry name" value="FPG_CAT"/>
    <property type="match status" value="1"/>
</dbReference>
<dbReference type="Pfam" id="PF01149">
    <property type="entry name" value="Fapy_DNA_glyco"/>
    <property type="match status" value="1"/>
</dbReference>
<evidence type="ECO:0000259" key="17">
    <source>
        <dbReference type="PROSITE" id="PS51068"/>
    </source>
</evidence>
<evidence type="ECO:0000256" key="12">
    <source>
        <dbReference type="ARBA" id="ARBA00023239"/>
    </source>
</evidence>
<dbReference type="InterPro" id="IPR000214">
    <property type="entry name" value="Znf_DNA_glyclase/AP_lyase"/>
</dbReference>
<gene>
    <name evidence="18" type="ORF">METZ01_LOCUS121547</name>
</gene>
<dbReference type="GO" id="GO:0006284">
    <property type="term" value="P:base-excision repair"/>
    <property type="evidence" value="ECO:0007669"/>
    <property type="project" value="InterPro"/>
</dbReference>
<dbReference type="SMART" id="SM01232">
    <property type="entry name" value="H2TH"/>
    <property type="match status" value="1"/>
</dbReference>
<evidence type="ECO:0000256" key="4">
    <source>
        <dbReference type="ARBA" id="ARBA00011245"/>
    </source>
</evidence>
<dbReference type="InterPro" id="IPR015886">
    <property type="entry name" value="H2TH_FPG"/>
</dbReference>
<dbReference type="Pfam" id="PF06827">
    <property type="entry name" value="zf-FPG_IleRS"/>
    <property type="match status" value="1"/>
</dbReference>
<proteinExistence type="inferred from homology"/>
<evidence type="ECO:0008006" key="19">
    <source>
        <dbReference type="Google" id="ProtNLM"/>
    </source>
</evidence>
<evidence type="ECO:0000256" key="5">
    <source>
        <dbReference type="ARBA" id="ARBA00022723"/>
    </source>
</evidence>
<evidence type="ECO:0000259" key="16">
    <source>
        <dbReference type="PROSITE" id="PS51066"/>
    </source>
</evidence>
<dbReference type="InterPro" id="IPR012319">
    <property type="entry name" value="FPG_cat"/>
</dbReference>
<keyword evidence="10" id="KW-0238">DNA-binding</keyword>
<comment type="catalytic activity">
    <reaction evidence="1">
        <text>Hydrolysis of DNA containing ring-opened 7-methylguanine residues, releasing 2,6-diamino-4-hydroxy-5-(N-methyl)formamidopyrimidine.</text>
        <dbReference type="EC" id="3.2.2.23"/>
    </reaction>
</comment>
<comment type="similarity">
    <text evidence="3">Belongs to the FPG family.</text>
</comment>